<dbReference type="OrthoDB" id="3402548at2"/>
<feature type="transmembrane region" description="Helical" evidence="8">
    <location>
        <begin position="6"/>
        <end position="22"/>
    </location>
</feature>
<accession>A0A4U6QBX5</accession>
<dbReference type="GO" id="GO:0016117">
    <property type="term" value="P:carotenoid biosynthetic process"/>
    <property type="evidence" value="ECO:0007669"/>
    <property type="project" value="UniProtKB-KW"/>
</dbReference>
<evidence type="ECO:0000256" key="2">
    <source>
        <dbReference type="ARBA" id="ARBA00004829"/>
    </source>
</evidence>
<dbReference type="GO" id="GO:0016020">
    <property type="term" value="C:membrane"/>
    <property type="evidence" value="ECO:0007669"/>
    <property type="project" value="UniProtKB-SubCell"/>
</dbReference>
<evidence type="ECO:0000259" key="9">
    <source>
        <dbReference type="Pfam" id="PF18916"/>
    </source>
</evidence>
<evidence type="ECO:0000256" key="3">
    <source>
        <dbReference type="ARBA" id="ARBA00022692"/>
    </source>
</evidence>
<comment type="caution">
    <text evidence="10">The sequence shown here is derived from an EMBL/GenBank/DDBJ whole genome shotgun (WGS) entry which is preliminary data.</text>
</comment>
<feature type="transmembrane region" description="Helical" evidence="8">
    <location>
        <begin position="76"/>
        <end position="94"/>
    </location>
</feature>
<dbReference type="AlphaFoldDB" id="A0A4U6QBX5"/>
<keyword evidence="3 8" id="KW-0812">Transmembrane</keyword>
<keyword evidence="11" id="KW-1185">Reference proteome</keyword>
<proteinExistence type="predicted"/>
<dbReference type="Pfam" id="PF18916">
    <property type="entry name" value="Lycopene_cyc"/>
    <property type="match status" value="1"/>
</dbReference>
<evidence type="ECO:0000256" key="4">
    <source>
        <dbReference type="ARBA" id="ARBA00022746"/>
    </source>
</evidence>
<protein>
    <submittedName>
        <fullName evidence="10">Lycopene cyclase domain-containing protein</fullName>
    </submittedName>
</protein>
<organism evidence="10 11">
    <name type="scientific">Nakamurella flava</name>
    <dbReference type="NCBI Taxonomy" id="2576308"/>
    <lineage>
        <taxon>Bacteria</taxon>
        <taxon>Bacillati</taxon>
        <taxon>Actinomycetota</taxon>
        <taxon>Actinomycetes</taxon>
        <taxon>Nakamurellales</taxon>
        <taxon>Nakamurellaceae</taxon>
        <taxon>Nakamurella</taxon>
    </lineage>
</organism>
<dbReference type="Proteomes" id="UP000306985">
    <property type="component" value="Unassembled WGS sequence"/>
</dbReference>
<dbReference type="GO" id="GO:0045436">
    <property type="term" value="F:lycopene beta cyclase activity"/>
    <property type="evidence" value="ECO:0007669"/>
    <property type="project" value="UniProtKB-ARBA"/>
</dbReference>
<dbReference type="InterPro" id="IPR017825">
    <property type="entry name" value="Lycopene_cyclase_dom"/>
</dbReference>
<dbReference type="NCBIfam" id="TIGR03462">
    <property type="entry name" value="CarR_dom_SF"/>
    <property type="match status" value="1"/>
</dbReference>
<keyword evidence="7" id="KW-0413">Isomerase</keyword>
<evidence type="ECO:0000256" key="8">
    <source>
        <dbReference type="SAM" id="Phobius"/>
    </source>
</evidence>
<keyword evidence="4" id="KW-0125">Carotenoid biosynthesis</keyword>
<evidence type="ECO:0000313" key="10">
    <source>
        <dbReference type="EMBL" id="TKV57432.1"/>
    </source>
</evidence>
<keyword evidence="5 8" id="KW-1133">Transmembrane helix</keyword>
<evidence type="ECO:0000313" key="11">
    <source>
        <dbReference type="Proteomes" id="UP000306985"/>
    </source>
</evidence>
<sequence length="112" mass="12528">MIYTWASITAVVVAVVVDLWIVRTRLLTTRLFWASYGIVLFFQFIVNGILTGLGIVQYAPSGILGLRVFFAPVEDIGFGFGLVTLTLVLWMRYGRFRRGGPVERPVDAGSER</sequence>
<dbReference type="GO" id="GO:0016872">
    <property type="term" value="F:intramolecular lyase activity"/>
    <property type="evidence" value="ECO:0007669"/>
    <property type="project" value="InterPro"/>
</dbReference>
<feature type="domain" description="Lycopene cyclase" evidence="9">
    <location>
        <begin position="4"/>
        <end position="89"/>
    </location>
</feature>
<gene>
    <name evidence="10" type="ORF">FDO65_17560</name>
</gene>
<feature type="transmembrane region" description="Helical" evidence="8">
    <location>
        <begin position="34"/>
        <end position="56"/>
    </location>
</feature>
<evidence type="ECO:0000256" key="5">
    <source>
        <dbReference type="ARBA" id="ARBA00022989"/>
    </source>
</evidence>
<evidence type="ECO:0000256" key="6">
    <source>
        <dbReference type="ARBA" id="ARBA00023136"/>
    </source>
</evidence>
<name>A0A4U6QBX5_9ACTN</name>
<evidence type="ECO:0000256" key="1">
    <source>
        <dbReference type="ARBA" id="ARBA00004141"/>
    </source>
</evidence>
<evidence type="ECO:0000256" key="7">
    <source>
        <dbReference type="ARBA" id="ARBA00023235"/>
    </source>
</evidence>
<comment type="pathway">
    <text evidence="2">Carotenoid biosynthesis.</text>
</comment>
<comment type="subcellular location">
    <subcellularLocation>
        <location evidence="1">Membrane</location>
        <topology evidence="1">Multi-pass membrane protein</topology>
    </subcellularLocation>
</comment>
<reference evidence="10 11" key="1">
    <citation type="submission" date="2019-05" db="EMBL/GenBank/DDBJ databases">
        <title>Nakamurella sp. N5BH11, whole genome shotgun sequence.</title>
        <authorList>
            <person name="Tuo L."/>
        </authorList>
    </citation>
    <scope>NUCLEOTIDE SEQUENCE [LARGE SCALE GENOMIC DNA]</scope>
    <source>
        <strain evidence="10 11">N5BH11</strain>
    </source>
</reference>
<dbReference type="EMBL" id="SZZH01000005">
    <property type="protein sequence ID" value="TKV57432.1"/>
    <property type="molecule type" value="Genomic_DNA"/>
</dbReference>
<keyword evidence="6 8" id="KW-0472">Membrane</keyword>